<dbReference type="EMBL" id="BJYG01000001">
    <property type="protein sequence ID" value="GEN61932.1"/>
    <property type="molecule type" value="Genomic_DNA"/>
</dbReference>
<keyword evidence="2" id="KW-1185">Reference proteome</keyword>
<name>A0A511XG58_9PROT</name>
<comment type="caution">
    <text evidence="1">The sequence shown here is derived from an EMBL/GenBank/DDBJ whole genome shotgun (WGS) entry which is preliminary data.</text>
</comment>
<proteinExistence type="predicted"/>
<gene>
    <name evidence="1" type="ORF">AOE01nite_01560</name>
</gene>
<dbReference type="RefSeq" id="WP_242011751.1">
    <property type="nucleotide sequence ID" value="NZ_BJYG01000001.1"/>
</dbReference>
<evidence type="ECO:0000313" key="1">
    <source>
        <dbReference type="EMBL" id="GEN61932.1"/>
    </source>
</evidence>
<evidence type="ECO:0008006" key="3">
    <source>
        <dbReference type="Google" id="ProtNLM"/>
    </source>
</evidence>
<protein>
    <recommendedName>
        <fullName evidence="3">DUF551 domain-containing protein</fullName>
    </recommendedName>
</protein>
<dbReference type="AlphaFoldDB" id="A0A511XG58"/>
<organism evidence="1 2">
    <name type="scientific">Acetobacter oeni</name>
    <dbReference type="NCBI Taxonomy" id="304077"/>
    <lineage>
        <taxon>Bacteria</taxon>
        <taxon>Pseudomonadati</taxon>
        <taxon>Pseudomonadota</taxon>
        <taxon>Alphaproteobacteria</taxon>
        <taxon>Acetobacterales</taxon>
        <taxon>Acetobacteraceae</taxon>
        <taxon>Acetobacter</taxon>
    </lineage>
</organism>
<evidence type="ECO:0000313" key="2">
    <source>
        <dbReference type="Proteomes" id="UP000321746"/>
    </source>
</evidence>
<sequence>MPQRRDTGHLISDEQLENAAKAYYDYCDASWYDLDPKAQAHYRARMQLALNAFVADAWRPIESAPKNGSAVLLFFHMPDRGDYVWLDKWDVQERNWLVAPRTAPTHWMPVPAAPVPENQHLCRLPSPSGG</sequence>
<dbReference type="Proteomes" id="UP000321746">
    <property type="component" value="Unassembled WGS sequence"/>
</dbReference>
<accession>A0A511XG58</accession>
<reference evidence="1 2" key="1">
    <citation type="submission" date="2019-07" db="EMBL/GenBank/DDBJ databases">
        <title>Whole genome shotgun sequence of Acetobacter oeni NBRC 105207.</title>
        <authorList>
            <person name="Hosoyama A."/>
            <person name="Uohara A."/>
            <person name="Ohji S."/>
            <person name="Ichikawa N."/>
        </authorList>
    </citation>
    <scope>NUCLEOTIDE SEQUENCE [LARGE SCALE GENOMIC DNA]</scope>
    <source>
        <strain evidence="1 2">NBRC 105207</strain>
    </source>
</reference>